<organism evidence="1 2">
    <name type="scientific">Giardia intestinalis (strain ATCC 50581 / GS clone H7)</name>
    <name type="common">Giardia lamblia</name>
    <dbReference type="NCBI Taxonomy" id="598745"/>
    <lineage>
        <taxon>Eukaryota</taxon>
        <taxon>Metamonada</taxon>
        <taxon>Diplomonadida</taxon>
        <taxon>Hexamitidae</taxon>
        <taxon>Giardiinae</taxon>
        <taxon>Giardia</taxon>
    </lineage>
</organism>
<accession>C6LWG2</accession>
<dbReference type="Proteomes" id="UP000002488">
    <property type="component" value="Unassembled WGS sequence"/>
</dbReference>
<gene>
    <name evidence="1" type="ORF">GL50581_3120</name>
</gene>
<evidence type="ECO:0000313" key="1">
    <source>
        <dbReference type="EMBL" id="EES99626.1"/>
    </source>
</evidence>
<dbReference type="OMA" id="MCPDELM"/>
<protein>
    <submittedName>
        <fullName evidence="1">Uncharacterized protein</fullName>
    </submittedName>
</protein>
<reference evidence="1 2" key="1">
    <citation type="journal article" date="2009" name="PLoS Pathog.">
        <title>Draft genome sequencing of giardia intestinalis assemblage B isolate GS: is human giardiasis caused by two different species?</title>
        <authorList>
            <person name="Franzen O."/>
            <person name="Jerlstrom-Hultqvist J."/>
            <person name="Castro E."/>
            <person name="Sherwood E."/>
            <person name="Ankarklev J."/>
            <person name="Reiner D.S."/>
            <person name="Palm D."/>
            <person name="Andersson J.O."/>
            <person name="Andersson B."/>
            <person name="Svard S.G."/>
        </authorList>
    </citation>
    <scope>NUCLEOTIDE SEQUENCE [LARGE SCALE GENOMIC DNA]</scope>
    <source>
        <strain evidence="2">ATCC 50581 / GS clone H7</strain>
    </source>
</reference>
<dbReference type="VEuPathDB" id="GiardiaDB:GL50581_3120"/>
<sequence length="382" mass="43142">MDTRETSNGDLAVSQTDNSLVEAPSLVTNSPSFSVSIEVFDSSEASESDSAHTISFYSRALGRRRLLDLDNCTLRVAESRQEDLLIALESFMGARDPLASQKFYNYPSLEFYVDPIHTVILKAIEGSAGPKARMSDLYALSAMQCDPSSYRTKDTWMRTGLEAIYPLLSWVPQRSRAYLELMLPVNMNRHLGLSAKLCISQPLNQSCSESREEGGNERECIRIKIGNKVHPFEKVTYRPRLQTTLLSKTYVSNNDEPPAIVEFICPVCSMELNVDEVVKEILLEHGVSLLERHIEGVDFSDPDFPKDKYTLSKLEKAKEIGIHEAVGCLRRAASDLLREYFCRHLAKEKLRLQGIMCPDELMEGQYRIYISEIKRRLAAASL</sequence>
<proteinExistence type="predicted"/>
<dbReference type="AlphaFoldDB" id="C6LWG2"/>
<evidence type="ECO:0000313" key="2">
    <source>
        <dbReference type="Proteomes" id="UP000002488"/>
    </source>
</evidence>
<dbReference type="OrthoDB" id="10254755at2759"/>
<comment type="caution">
    <text evidence="1">The sequence shown here is derived from an EMBL/GenBank/DDBJ whole genome shotgun (WGS) entry which is preliminary data.</text>
</comment>
<name>C6LWG2_GIAIB</name>
<dbReference type="EMBL" id="ACGJ01002568">
    <property type="protein sequence ID" value="EES99626.1"/>
    <property type="molecule type" value="Genomic_DNA"/>
</dbReference>